<dbReference type="SMART" id="SM00530">
    <property type="entry name" value="HTH_XRE"/>
    <property type="match status" value="1"/>
</dbReference>
<dbReference type="PANTHER" id="PTHR46558">
    <property type="entry name" value="TRACRIPTIONAL REGULATORY PROTEIN-RELATED-RELATED"/>
    <property type="match status" value="1"/>
</dbReference>
<dbReference type="EMBL" id="BQXH01000020">
    <property type="protein sequence ID" value="GKS82136.1"/>
    <property type="molecule type" value="Genomic_DNA"/>
</dbReference>
<dbReference type="Proteomes" id="UP001055149">
    <property type="component" value="Unassembled WGS sequence"/>
</dbReference>
<feature type="domain" description="HTH cro/C1-type" evidence="3">
    <location>
        <begin position="8"/>
        <end position="62"/>
    </location>
</feature>
<dbReference type="PANTHER" id="PTHR46558:SF13">
    <property type="entry name" value="HTH-TYPE TRANSCRIPTIONAL REGULATOR IMMR"/>
    <property type="match status" value="1"/>
</dbReference>
<dbReference type="Gene3D" id="1.10.260.40">
    <property type="entry name" value="lambda repressor-like DNA-binding domains"/>
    <property type="match status" value="1"/>
</dbReference>
<accession>A0ABQ5JP15</accession>
<dbReference type="RefSeq" id="WP_244056445.1">
    <property type="nucleotide sequence ID" value="NZ_BQXH01000020.1"/>
</dbReference>
<protein>
    <recommendedName>
        <fullName evidence="3">HTH cro/C1-type domain-containing protein</fullName>
    </recommendedName>
</protein>
<comment type="caution">
    <text evidence="4">The sequence shown here is derived from an EMBL/GenBank/DDBJ whole genome shotgun (WGS) entry which is preliminary data.</text>
</comment>
<keyword evidence="5" id="KW-1185">Reference proteome</keyword>
<keyword evidence="2" id="KW-1133">Transmembrane helix</keyword>
<feature type="transmembrane region" description="Helical" evidence="2">
    <location>
        <begin position="103"/>
        <end position="127"/>
    </location>
</feature>
<keyword evidence="1" id="KW-0238">DNA-binding</keyword>
<feature type="transmembrane region" description="Helical" evidence="2">
    <location>
        <begin position="139"/>
        <end position="160"/>
    </location>
</feature>
<gene>
    <name evidence="4" type="ORF">LPAF129_18220</name>
</gene>
<keyword evidence="2" id="KW-0472">Membrane</keyword>
<name>A0ABQ5JP15_9LACO</name>
<evidence type="ECO:0000313" key="4">
    <source>
        <dbReference type="EMBL" id="GKS82136.1"/>
    </source>
</evidence>
<dbReference type="SUPFAM" id="SSF47413">
    <property type="entry name" value="lambda repressor-like DNA-binding domains"/>
    <property type="match status" value="1"/>
</dbReference>
<evidence type="ECO:0000313" key="5">
    <source>
        <dbReference type="Proteomes" id="UP001055149"/>
    </source>
</evidence>
<evidence type="ECO:0000256" key="1">
    <source>
        <dbReference type="ARBA" id="ARBA00023125"/>
    </source>
</evidence>
<keyword evidence="2" id="KW-0812">Transmembrane</keyword>
<dbReference type="CDD" id="cd00093">
    <property type="entry name" value="HTH_XRE"/>
    <property type="match status" value="1"/>
</dbReference>
<evidence type="ECO:0000259" key="3">
    <source>
        <dbReference type="PROSITE" id="PS50943"/>
    </source>
</evidence>
<dbReference type="InterPro" id="IPR010982">
    <property type="entry name" value="Lambda_DNA-bd_dom_sf"/>
</dbReference>
<reference evidence="4" key="1">
    <citation type="journal article" date="2022" name="Int. J. Syst. Evol. Microbiol.">
        <title>A novel species of lactic acid bacteria, Ligilactobacillus pabuli sp. nov., isolated from alfalfa silage.</title>
        <authorList>
            <person name="Tohno M."/>
            <person name="Tanizawa Y."/>
            <person name="Sawada H."/>
            <person name="Sakamoto M."/>
            <person name="Ohkuma M."/>
            <person name="Kobayashi H."/>
        </authorList>
    </citation>
    <scope>NUCLEOTIDE SEQUENCE</scope>
    <source>
        <strain evidence="4">AF129</strain>
    </source>
</reference>
<proteinExistence type="predicted"/>
<evidence type="ECO:0000256" key="2">
    <source>
        <dbReference type="SAM" id="Phobius"/>
    </source>
</evidence>
<organism evidence="4 5">
    <name type="scientific">Ligilactobacillus pabuli</name>
    <dbReference type="NCBI Taxonomy" id="2886039"/>
    <lineage>
        <taxon>Bacteria</taxon>
        <taxon>Bacillati</taxon>
        <taxon>Bacillota</taxon>
        <taxon>Bacilli</taxon>
        <taxon>Lactobacillales</taxon>
        <taxon>Lactobacillaceae</taxon>
        <taxon>Ligilactobacillus</taxon>
    </lineage>
</organism>
<dbReference type="InterPro" id="IPR001387">
    <property type="entry name" value="Cro/C1-type_HTH"/>
</dbReference>
<dbReference type="Pfam" id="PF01381">
    <property type="entry name" value="HTH_3"/>
    <property type="match status" value="1"/>
</dbReference>
<sequence>MLSLGNFLKESRKKNHLSQKAVSLQLHVSRQTVSAWENNRNCPDIETLTTLSKLYKFDLNQILQTDEQVNVQATSIKKTTAKQKTATVHSTITKVTVQKDEGLLLFLAACLSFVIAPFGIVTAPAIIRYNKKTNTFYKFIYLICGCVIIYNLFVIVAFIANSFNWGITSYH</sequence>
<dbReference type="PROSITE" id="PS50943">
    <property type="entry name" value="HTH_CROC1"/>
    <property type="match status" value="1"/>
</dbReference>